<accession>A0A7R9R4V6</accession>
<dbReference type="PDB" id="8RJA">
    <property type="method" value="X-ray"/>
    <property type="resolution" value="1.97 A"/>
    <property type="chains" value="D/J=1-126"/>
</dbReference>
<sequence length="126" mass="13522">MKRDVNIVTGRTIKQGADIENKLSREYFEACARCEVGPEDLRALGISEGSNVRISTDFGSVVVPVALCEGNPTGIVFIPMGPWANAVVNPDTHGCGMPGFKGVPGTIEPTDDTPLDLKSLMKLYKE</sequence>
<organism evidence="1">
    <name type="scientific">Candidatus Methanoperedenaceae archaeon GB50</name>
    <dbReference type="NCBI Taxonomy" id="2691038"/>
    <lineage>
        <taxon>Archaea</taxon>
        <taxon>Methanobacteriati</taxon>
        <taxon>Methanobacteriota</taxon>
        <taxon>Stenosarchaea group</taxon>
        <taxon>Methanomicrobia</taxon>
        <taxon>Methanosarcinales</taxon>
        <taxon>ANME-2 cluster</taxon>
        <taxon>Candidatus Methanoperedentaceae</taxon>
    </lineage>
</organism>
<keyword evidence="1" id="KW-0560">Oxidoreductase</keyword>
<reference evidence="2" key="2">
    <citation type="journal article" date="2024" name="Nat. Commun.">
        <title>Ethane-oxidising archaea couple CO&amp;lt;sub&amp;gt;2&amp;lt;/sub&amp;gt; generation to F&amp;lt;sub&amp;gt;420&amp;lt;/sub&amp;gt; reduction.</title>
        <authorList>
            <person name="Lemaire O.N."/>
            <person name="Wegener G."/>
            <person name="Wagner T."/>
        </authorList>
    </citation>
    <scope>X-RAY CRYSTALLOGRAPHY (1.97 ANGSTROMS) OF 1-126</scope>
</reference>
<protein>
    <submittedName>
        <fullName evidence="1">Formylmethanofuran dehydrogenase subunit D</fullName>
        <ecNumber evidence="1">1.2.7.12</ecNumber>
    </submittedName>
</protein>
<reference evidence="1" key="1">
    <citation type="submission" date="2020-12" db="EMBL/GenBank/DDBJ databases">
        <authorList>
            <person name="Hahn"/>
            <person name="C.J."/>
            <person name="Laso-Perez"/>
            <person name="R."/>
            <person name="Vulcano"/>
            <person name="F."/>
            <person name="Vaziourakis"/>
            <person name="K.-M."/>
            <person name="Stokke"/>
            <person name="R."/>
            <person name="Steen"/>
            <person name="I.H."/>
            <person name="Teske"/>
            <person name="A."/>
            <person name="Boetius"/>
            <person name="A."/>
            <person name="Liebeke"/>
            <person name="M."/>
            <person name="Amann"/>
            <person name="R."/>
            <person name="Knittel"/>
            <person name="K. and Wegener. G."/>
        </authorList>
    </citation>
    <scope>NUCLEOTIDE SEQUENCE</scope>
    <source>
        <strain evidence="1">Gfbio:2ba61e4a-a911-483b-ba5e-e0ad8afd3b38:GoM-Arc1_E50</strain>
    </source>
</reference>
<accession>A0ACD6B9F7</accession>
<proteinExistence type="evidence at protein level"/>
<keyword evidence="2" id="KW-0002">3D-structure</keyword>
<name>A0ACD6B9F7_9EURY</name>
<evidence type="ECO:0000313" key="1">
    <source>
        <dbReference type="EMBL" id="CAD7768983.1"/>
    </source>
</evidence>
<dbReference type="EC" id="1.2.7.12" evidence="1"/>
<gene>
    <name evidence="1" type="primary">fmdC</name>
    <name evidence="1" type="ORF">FHEFKHOI_00470</name>
</gene>
<dbReference type="EMBL" id="LR991654">
    <property type="protein sequence ID" value="CAD7768983.1"/>
    <property type="molecule type" value="Genomic_DNA"/>
</dbReference>
<evidence type="ECO:0007829" key="2">
    <source>
        <dbReference type="PDB" id="8RJA"/>
    </source>
</evidence>